<dbReference type="OrthoDB" id="42576at2759"/>
<reference evidence="1 2" key="1">
    <citation type="journal article" date="2017" name="Genome Biol. Evol.">
        <title>Phytophthora megakarya and P. palmivora, closely related causal agents of cacao black pod rot, underwent increases in genome sizes and gene numbers by different mechanisms.</title>
        <authorList>
            <person name="Ali S.S."/>
            <person name="Shao J."/>
            <person name="Lary D.J."/>
            <person name="Kronmiller B."/>
            <person name="Shen D."/>
            <person name="Strem M.D."/>
            <person name="Amoako-Attah I."/>
            <person name="Akrofi A.Y."/>
            <person name="Begoude B.A."/>
            <person name="Ten Hoopen G.M."/>
            <person name="Coulibaly K."/>
            <person name="Kebe B.I."/>
            <person name="Melnick R.L."/>
            <person name="Guiltinan M.J."/>
            <person name="Tyler B.M."/>
            <person name="Meinhardt L.W."/>
            <person name="Bailey B.A."/>
        </authorList>
    </citation>
    <scope>NUCLEOTIDE SEQUENCE [LARGE SCALE GENOMIC DNA]</scope>
    <source>
        <strain evidence="2">sbr112.9</strain>
    </source>
</reference>
<proteinExistence type="predicted"/>
<protein>
    <submittedName>
        <fullName evidence="1">Retrotransposon Polyprotein</fullName>
    </submittedName>
</protein>
<dbReference type="AlphaFoldDB" id="A0A2P4XKH3"/>
<dbReference type="PANTHER" id="PTHR11439">
    <property type="entry name" value="GAG-POL-RELATED RETROTRANSPOSON"/>
    <property type="match status" value="1"/>
</dbReference>
<dbReference type="EMBL" id="NCKW01009774">
    <property type="protein sequence ID" value="POM66037.1"/>
    <property type="molecule type" value="Genomic_DNA"/>
</dbReference>
<gene>
    <name evidence="1" type="ORF">PHPALM_18163</name>
</gene>
<evidence type="ECO:0000313" key="1">
    <source>
        <dbReference type="EMBL" id="POM66037.1"/>
    </source>
</evidence>
<keyword evidence="2" id="KW-1185">Reference proteome</keyword>
<accession>A0A2P4XKH3</accession>
<sequence length="230" mass="25869">MVLMGNAPVVFKSKFQRTVALSSAEAEYMALSLCVQEVLWMPKNAGYNSRTKHVDIKHHFTRENVENGTVLVDYIDTKQLLADLLTKALGTKTLKYLREASGIKAKATVPSRRGSFHLSASASADIPDSNTFHPAEINGAQPSAMKTQRFLRIPPGRVDNVDDNTEEERTLGNIGKLDDAVDENMKFMITMFKEWDDMPFKQIATHAYKDNASPEQFAAMLTMYKEYQKI</sequence>
<dbReference type="Proteomes" id="UP000237271">
    <property type="component" value="Unassembled WGS sequence"/>
</dbReference>
<name>A0A2P4XKH3_9STRA</name>
<feature type="non-terminal residue" evidence="1">
    <location>
        <position position="230"/>
    </location>
</feature>
<organism evidence="1 2">
    <name type="scientific">Phytophthora palmivora</name>
    <dbReference type="NCBI Taxonomy" id="4796"/>
    <lineage>
        <taxon>Eukaryota</taxon>
        <taxon>Sar</taxon>
        <taxon>Stramenopiles</taxon>
        <taxon>Oomycota</taxon>
        <taxon>Peronosporomycetes</taxon>
        <taxon>Peronosporales</taxon>
        <taxon>Peronosporaceae</taxon>
        <taxon>Phytophthora</taxon>
    </lineage>
</organism>
<dbReference type="PANTHER" id="PTHR11439:SF440">
    <property type="entry name" value="INTEGRASE CATALYTIC DOMAIN-CONTAINING PROTEIN"/>
    <property type="match status" value="1"/>
</dbReference>
<comment type="caution">
    <text evidence="1">The sequence shown here is derived from an EMBL/GenBank/DDBJ whole genome shotgun (WGS) entry which is preliminary data.</text>
</comment>
<dbReference type="CDD" id="cd09272">
    <property type="entry name" value="RNase_HI_RT_Ty1"/>
    <property type="match status" value="1"/>
</dbReference>
<evidence type="ECO:0000313" key="2">
    <source>
        <dbReference type="Proteomes" id="UP000237271"/>
    </source>
</evidence>